<organism evidence="10 11">
    <name type="scientific">Panagrellus redivivus</name>
    <name type="common">Microworm</name>
    <dbReference type="NCBI Taxonomy" id="6233"/>
    <lineage>
        <taxon>Eukaryota</taxon>
        <taxon>Metazoa</taxon>
        <taxon>Ecdysozoa</taxon>
        <taxon>Nematoda</taxon>
        <taxon>Chromadorea</taxon>
        <taxon>Rhabditida</taxon>
        <taxon>Tylenchina</taxon>
        <taxon>Panagrolaimomorpha</taxon>
        <taxon>Panagrolaimoidea</taxon>
        <taxon>Panagrolaimidae</taxon>
        <taxon>Panagrellus</taxon>
    </lineage>
</organism>
<keyword evidence="10" id="KW-1185">Reference proteome</keyword>
<dbReference type="Gene3D" id="2.40.50.140">
    <property type="entry name" value="Nucleic acid-binding proteins"/>
    <property type="match status" value="1"/>
</dbReference>
<feature type="domain" description="Protection of telomeres protein 1 ssDNA-binding" evidence="9">
    <location>
        <begin position="239"/>
        <end position="357"/>
    </location>
</feature>
<comment type="similarity">
    <text evidence="3">Belongs to the telombin family.</text>
</comment>
<evidence type="ECO:0000313" key="10">
    <source>
        <dbReference type="Proteomes" id="UP000492821"/>
    </source>
</evidence>
<evidence type="ECO:0000256" key="3">
    <source>
        <dbReference type="ARBA" id="ARBA00008442"/>
    </source>
</evidence>
<reference evidence="11" key="2">
    <citation type="submission" date="2020-10" db="UniProtKB">
        <authorList>
            <consortium name="WormBaseParasite"/>
        </authorList>
    </citation>
    <scope>IDENTIFICATION</scope>
</reference>
<reference evidence="10" key="1">
    <citation type="journal article" date="2013" name="Genetics">
        <title>The draft genome and transcriptome of Panagrellus redivivus are shaped by the harsh demands of a free-living lifestyle.</title>
        <authorList>
            <person name="Srinivasan J."/>
            <person name="Dillman A.R."/>
            <person name="Macchietto M.G."/>
            <person name="Heikkinen L."/>
            <person name="Lakso M."/>
            <person name="Fracchia K.M."/>
            <person name="Antoshechkin I."/>
            <person name="Mortazavi A."/>
            <person name="Wong G."/>
            <person name="Sternberg P.W."/>
        </authorList>
    </citation>
    <scope>NUCLEOTIDE SEQUENCE [LARGE SCALE GENOMIC DNA]</scope>
    <source>
        <strain evidence="10">MT8872</strain>
    </source>
</reference>
<dbReference type="Pfam" id="PF16686">
    <property type="entry name" value="POT1PC"/>
    <property type="match status" value="1"/>
</dbReference>
<evidence type="ECO:0000256" key="4">
    <source>
        <dbReference type="ARBA" id="ARBA00022454"/>
    </source>
</evidence>
<dbReference type="GO" id="GO:0005634">
    <property type="term" value="C:nucleus"/>
    <property type="evidence" value="ECO:0007669"/>
    <property type="project" value="UniProtKB-SubCell"/>
</dbReference>
<keyword evidence="7" id="KW-0539">Nucleus</keyword>
<feature type="region of interest" description="Disordered" evidence="8">
    <location>
        <begin position="450"/>
        <end position="630"/>
    </location>
</feature>
<name>A0A7E4W804_PANRE</name>
<evidence type="ECO:0000256" key="2">
    <source>
        <dbReference type="ARBA" id="ARBA00004574"/>
    </source>
</evidence>
<dbReference type="GO" id="GO:0000781">
    <property type="term" value="C:chromosome, telomeric region"/>
    <property type="evidence" value="ECO:0007669"/>
    <property type="project" value="UniProtKB-SubCell"/>
</dbReference>
<keyword evidence="5" id="KW-0779">Telomere</keyword>
<keyword evidence="6" id="KW-0238">DNA-binding</keyword>
<dbReference type="AlphaFoldDB" id="A0A7E4W804"/>
<feature type="compositionally biased region" description="Low complexity" evidence="8">
    <location>
        <begin position="565"/>
        <end position="579"/>
    </location>
</feature>
<evidence type="ECO:0000256" key="6">
    <source>
        <dbReference type="ARBA" id="ARBA00023125"/>
    </source>
</evidence>
<dbReference type="InterPro" id="IPR012340">
    <property type="entry name" value="NA-bd_OB-fold"/>
</dbReference>
<evidence type="ECO:0000259" key="9">
    <source>
        <dbReference type="Pfam" id="PF16686"/>
    </source>
</evidence>
<feature type="region of interest" description="Disordered" evidence="8">
    <location>
        <begin position="162"/>
        <end position="210"/>
    </location>
</feature>
<protein>
    <submittedName>
        <fullName evidence="11">POT1PC domain-containing protein</fullName>
    </submittedName>
</protein>
<proteinExistence type="inferred from homology"/>
<dbReference type="WBParaSite" id="Pan_g8722.t1">
    <property type="protein sequence ID" value="Pan_g8722.t1"/>
    <property type="gene ID" value="Pan_g8722"/>
</dbReference>
<feature type="compositionally biased region" description="Basic residues" evidence="8">
    <location>
        <begin position="527"/>
        <end position="536"/>
    </location>
</feature>
<evidence type="ECO:0000256" key="1">
    <source>
        <dbReference type="ARBA" id="ARBA00004123"/>
    </source>
</evidence>
<evidence type="ECO:0000256" key="5">
    <source>
        <dbReference type="ARBA" id="ARBA00022895"/>
    </source>
</evidence>
<dbReference type="GO" id="GO:0043047">
    <property type="term" value="F:single-stranded telomeric DNA binding"/>
    <property type="evidence" value="ECO:0007669"/>
    <property type="project" value="InterPro"/>
</dbReference>
<dbReference type="SUPFAM" id="SSF50249">
    <property type="entry name" value="Nucleic acid-binding proteins"/>
    <property type="match status" value="1"/>
</dbReference>
<feature type="compositionally biased region" description="Polar residues" evidence="8">
    <location>
        <begin position="603"/>
        <end position="618"/>
    </location>
</feature>
<dbReference type="InterPro" id="IPR032042">
    <property type="entry name" value="POT1PC"/>
</dbReference>
<feature type="compositionally biased region" description="Low complexity" evidence="8">
    <location>
        <begin position="494"/>
        <end position="522"/>
    </location>
</feature>
<evidence type="ECO:0000256" key="7">
    <source>
        <dbReference type="ARBA" id="ARBA00023242"/>
    </source>
</evidence>
<evidence type="ECO:0000256" key="8">
    <source>
        <dbReference type="SAM" id="MobiDB-lite"/>
    </source>
</evidence>
<evidence type="ECO:0000313" key="11">
    <source>
        <dbReference type="WBParaSite" id="Pan_g8722.t1"/>
    </source>
</evidence>
<accession>A0A7E4W804</accession>
<comment type="subcellular location">
    <subcellularLocation>
        <location evidence="2">Chromosome</location>
        <location evidence="2">Telomere</location>
    </subcellularLocation>
    <subcellularLocation>
        <location evidence="1">Nucleus</location>
    </subcellularLocation>
</comment>
<sequence length="650" mass="70686">MPEAMEYKRLRIVKRDGREAELFNVYGVVVKVDYQRTRDAVGRSQDEYRLILNDGETMHTTIYTVPDHIPAGKIAVGKVVRFHRLKLAIFNVPTLSGQKYLRGRIGGITSILVFDRPDDAGPSYVYPMNYTWEAVDKTILRQITRVYPALLRQVDNAEDPGVVDVQPIAGPSGSNPQQGPTSSAVPPPAMPMQPNALAAEPDDEVPADDDANGFDLDQLTKDMEAYRFRNIQKNGGVRGYYDFVCEIAGIYYTRDVAYLACFDGTRPSMRLRTNLPDLVARDVNEDLVRRATVAGFLVYVCLYDNNMGAADDLMPGDIVWIVNAHVYFMKAIDGYAVVMHKYCPQDNPFNRQVTKMDVNSVQYRAARTVFNAAKAKLPPVVIPPAVPATNAVTGTPAAAVVPRLNAFTPPRTATALTPSTATMVPGGSAVASSARRRLVPEAEVQVEVEVQQVQQQAPPEPTEPPHAAGTVPADDDLADFPTLDNEYFRNNPIPATLRAATSTLSTSSSTSANPEPPSSTTAEKTPKRPLARRPRSPFRGAPIVDSQMVPATSNVPASPAEGAVPSPRTRNSSSPTSEPIAKRTRNASTSTPAAEPIAKRTRNSANSSPMTATVSTLGSSKKKKPITPKKILTLNDLEDVRLYGSQSQSQ</sequence>
<keyword evidence="4" id="KW-0158">Chromosome</keyword>
<feature type="compositionally biased region" description="Acidic residues" evidence="8">
    <location>
        <begin position="200"/>
        <end position="210"/>
    </location>
</feature>
<dbReference type="Proteomes" id="UP000492821">
    <property type="component" value="Unassembled WGS sequence"/>
</dbReference>
<feature type="compositionally biased region" description="Polar residues" evidence="8">
    <location>
        <begin position="172"/>
        <end position="184"/>
    </location>
</feature>